<keyword evidence="3" id="KW-1185">Reference proteome</keyword>
<dbReference type="Proteomes" id="UP000037179">
    <property type="component" value="Unassembled WGS sequence"/>
</dbReference>
<gene>
    <name evidence="2" type="ORF">NSK11_contig00116-0001</name>
</gene>
<feature type="domain" description="ER-bound oxygenase mpaB/mpaB'/Rubber oxygenase catalytic" evidence="1">
    <location>
        <begin position="10"/>
        <end position="244"/>
    </location>
</feature>
<dbReference type="InterPro" id="IPR018713">
    <property type="entry name" value="MPAB/Lcp_cat_dom"/>
</dbReference>
<dbReference type="RefSeq" id="WP_222594887.1">
    <property type="nucleotide sequence ID" value="NZ_BAWD02000110.1"/>
</dbReference>
<dbReference type="EMBL" id="BBYQ01000116">
    <property type="protein sequence ID" value="GAP31478.1"/>
    <property type="molecule type" value="Genomic_DNA"/>
</dbReference>
<dbReference type="PANTHER" id="PTHR36151:SF3">
    <property type="entry name" value="ER-BOUND OXYGENASE MPAB_MPAB'_RUBBER OXYGENASE CATALYTIC DOMAIN-CONTAINING PROTEIN"/>
    <property type="match status" value="1"/>
</dbReference>
<dbReference type="PANTHER" id="PTHR36151">
    <property type="entry name" value="BLR2777 PROTEIN"/>
    <property type="match status" value="1"/>
</dbReference>
<reference evidence="2 3" key="2">
    <citation type="journal article" date="2016" name="Genome Announc.">
        <title>Draft Genome Sequence of Erythromycin- and Oxytetracycline-Sensitive Nocardia seriolae Strain U-1 (NBRC 110359).</title>
        <authorList>
            <person name="Imajoh M."/>
            <person name="Sukeda M."/>
            <person name="Shimizu M."/>
            <person name="Yamane J."/>
            <person name="Ohnishi K."/>
            <person name="Oshima S."/>
        </authorList>
    </citation>
    <scope>NUCLEOTIDE SEQUENCE [LARGE SCALE GENOMIC DNA]</scope>
    <source>
        <strain evidence="2 3">U-1</strain>
    </source>
</reference>
<evidence type="ECO:0000259" key="1">
    <source>
        <dbReference type="Pfam" id="PF09995"/>
    </source>
</evidence>
<organism evidence="2 3">
    <name type="scientific">Nocardia seriolae</name>
    <dbReference type="NCBI Taxonomy" id="37332"/>
    <lineage>
        <taxon>Bacteria</taxon>
        <taxon>Bacillati</taxon>
        <taxon>Actinomycetota</taxon>
        <taxon>Actinomycetes</taxon>
        <taxon>Mycobacteriales</taxon>
        <taxon>Nocardiaceae</taxon>
        <taxon>Nocardia</taxon>
    </lineage>
</organism>
<dbReference type="Pfam" id="PF09995">
    <property type="entry name" value="MPAB_Lcp_cat"/>
    <property type="match status" value="1"/>
</dbReference>
<name>A0ABC9Z2Z7_9NOCA</name>
<dbReference type="AlphaFoldDB" id="A0ABC9Z2Z7"/>
<accession>A0ABC9Z2Z7</accession>
<evidence type="ECO:0000313" key="2">
    <source>
        <dbReference type="EMBL" id="GAP31478.1"/>
    </source>
</evidence>
<sequence length="280" mass="32032">APIGPGSMLWHYASDLRSMYPGMSLGLLQLMHPGIGAAVTEHSAFSAQPFQRVYRSVPQIWSALLLPDGEVRSRQIRDLHSNISGTDGSQRRYHALDPETFWWAHACFTWGIFRSVELFHARQLDDYQRDRLYAETLSWYDRYGMSSRPIPPDYAAFQAKFEYICADVLELTPAVQQALHTTPAEASTALSTTSPWTGRLLRLVTPDLGLFSIGCFPPSVRERFDLNLSDDRQRRFDRLATLIRHGSRLVPDRVNHAILRTFLRQTGARTRADRYRPTPR</sequence>
<evidence type="ECO:0000313" key="3">
    <source>
        <dbReference type="Proteomes" id="UP000037179"/>
    </source>
</evidence>
<reference evidence="3" key="1">
    <citation type="submission" date="2015-07" db="EMBL/GenBank/DDBJ databases">
        <title>Nocardia seriolae U-1 whole genome shotgun sequence.</title>
        <authorList>
            <person name="Imajoh M."/>
            <person name="Fukumoto Y."/>
            <person name="Sukeda M."/>
            <person name="Yamane J."/>
            <person name="Yamasaki K."/>
            <person name="Shimizu M."/>
            <person name="Ohnishi K."/>
            <person name="Oshima S."/>
        </authorList>
    </citation>
    <scope>NUCLEOTIDE SEQUENCE [LARGE SCALE GENOMIC DNA]</scope>
    <source>
        <strain evidence="3">U-1</strain>
    </source>
</reference>
<feature type="non-terminal residue" evidence="2">
    <location>
        <position position="1"/>
    </location>
</feature>
<comment type="caution">
    <text evidence="2">The sequence shown here is derived from an EMBL/GenBank/DDBJ whole genome shotgun (WGS) entry which is preliminary data.</text>
</comment>
<proteinExistence type="predicted"/>
<protein>
    <recommendedName>
        <fullName evidence="1">ER-bound oxygenase mpaB/mpaB'/Rubber oxygenase catalytic domain-containing protein</fullName>
    </recommendedName>
</protein>